<dbReference type="AlphaFoldDB" id="A0A6C0GVE4"/>
<dbReference type="InterPro" id="IPR002696">
    <property type="entry name" value="Membr_insert_effic_factor_YidD"/>
</dbReference>
<evidence type="ECO:0000313" key="2">
    <source>
        <dbReference type="Proteomes" id="UP000480178"/>
    </source>
</evidence>
<name>A0A6C0GVE4_9BACT</name>
<dbReference type="NCBIfam" id="TIGR00278">
    <property type="entry name" value="membrane protein insertion efficiency factor YidD"/>
    <property type="match status" value="1"/>
</dbReference>
<evidence type="ECO:0000313" key="1">
    <source>
        <dbReference type="EMBL" id="QHT72211.1"/>
    </source>
</evidence>
<dbReference type="Proteomes" id="UP000480178">
    <property type="component" value="Chromosome"/>
</dbReference>
<keyword evidence="2" id="KW-1185">Reference proteome</keyword>
<dbReference type="EMBL" id="CP048222">
    <property type="protein sequence ID" value="QHT72211.1"/>
    <property type="molecule type" value="Genomic_DNA"/>
</dbReference>
<dbReference type="KEGG" id="rhoz:GXP67_29605"/>
<protein>
    <submittedName>
        <fullName evidence="1">Membrane protein insertion efficiency factor YidD</fullName>
    </submittedName>
</protein>
<sequence>MGVSAFAAKAQSKTSDLALIAGVTKHVQEEAAPKKPLKPVLKYNPVYWALNGSLTFYQKVISPQISAGCLYETSCSRFSRKALQEYGIIKGVALTADRLSRCNRISAAGISRDRFSAGGKVVDEPSMYRFK</sequence>
<accession>A0A6C0GVE4</accession>
<dbReference type="PANTHER" id="PTHR33383:SF1">
    <property type="entry name" value="MEMBRANE PROTEIN INSERTION EFFICIENCY FACTOR-RELATED"/>
    <property type="match status" value="1"/>
</dbReference>
<dbReference type="PANTHER" id="PTHR33383">
    <property type="entry name" value="MEMBRANE PROTEIN INSERTION EFFICIENCY FACTOR-RELATED"/>
    <property type="match status" value="1"/>
</dbReference>
<reference evidence="1 2" key="1">
    <citation type="submission" date="2020-01" db="EMBL/GenBank/DDBJ databases">
        <authorList>
            <person name="Kim M.K."/>
        </authorList>
    </citation>
    <scope>NUCLEOTIDE SEQUENCE [LARGE SCALE GENOMIC DNA]</scope>
    <source>
        <strain evidence="1 2">172606-1</strain>
    </source>
</reference>
<gene>
    <name evidence="1" type="ORF">GXP67_29605</name>
</gene>
<dbReference type="SMART" id="SM01234">
    <property type="entry name" value="Haemolytic"/>
    <property type="match status" value="1"/>
</dbReference>
<dbReference type="Pfam" id="PF01809">
    <property type="entry name" value="YidD"/>
    <property type="match status" value="1"/>
</dbReference>
<proteinExistence type="predicted"/>
<organism evidence="1 2">
    <name type="scientific">Rhodocytophaga rosea</name>
    <dbReference type="NCBI Taxonomy" id="2704465"/>
    <lineage>
        <taxon>Bacteria</taxon>
        <taxon>Pseudomonadati</taxon>
        <taxon>Bacteroidota</taxon>
        <taxon>Cytophagia</taxon>
        <taxon>Cytophagales</taxon>
        <taxon>Rhodocytophagaceae</taxon>
        <taxon>Rhodocytophaga</taxon>
    </lineage>
</organism>